<dbReference type="Pfam" id="PF05686">
    <property type="entry name" value="Glyco_transf_90"/>
    <property type="match status" value="1"/>
</dbReference>
<reference evidence="3" key="1">
    <citation type="journal article" date="2012" name="Proc. Natl. Acad. Sci. U.S.A.">
        <title>Genome sequence of the button mushroom Agaricus bisporus reveals mechanisms governing adaptation to a humic-rich ecological niche.</title>
        <authorList>
            <person name="Morin E."/>
            <person name="Kohler A."/>
            <person name="Baker A.R."/>
            <person name="Foulongne-Oriol M."/>
            <person name="Lombard V."/>
            <person name="Nagy L.G."/>
            <person name="Ohm R.A."/>
            <person name="Patyshakuliyeva A."/>
            <person name="Brun A."/>
            <person name="Aerts A.L."/>
            <person name="Bailey A.M."/>
            <person name="Billette C."/>
            <person name="Coutinho P.M."/>
            <person name="Deakin G."/>
            <person name="Doddapaneni H."/>
            <person name="Floudas D."/>
            <person name="Grimwood J."/>
            <person name="Hilden K."/>
            <person name="Kuees U."/>
            <person name="LaButti K.M."/>
            <person name="Lapidus A."/>
            <person name="Lindquist E.A."/>
            <person name="Lucas S.M."/>
            <person name="Murat C."/>
            <person name="Riley R.W."/>
            <person name="Salamov A.A."/>
            <person name="Schmutz J."/>
            <person name="Subramanian V."/>
            <person name="Woesten H.A.B."/>
            <person name="Xu J."/>
            <person name="Eastwood D.C."/>
            <person name="Foster G.D."/>
            <person name="Sonnenberg A.S."/>
            <person name="Cullen D."/>
            <person name="de Vries R.P."/>
            <person name="Lundell T."/>
            <person name="Hibbett D.S."/>
            <person name="Henrissat B."/>
            <person name="Burton K.S."/>
            <person name="Kerrigan R.W."/>
            <person name="Challen M.P."/>
            <person name="Grigoriev I.V."/>
            <person name="Martin F."/>
        </authorList>
    </citation>
    <scope>NUCLEOTIDE SEQUENCE [LARGE SCALE GENOMIC DNA]</scope>
    <source>
        <strain evidence="3">JB137-S8 / ATCC MYA-4627 / FGSC 10392</strain>
    </source>
</reference>
<protein>
    <recommendedName>
        <fullName evidence="1">Glycosyl transferase CAP10 domain-containing protein</fullName>
    </recommendedName>
</protein>
<name>K5WQK1_AGABU</name>
<feature type="domain" description="Glycosyl transferase CAP10" evidence="1">
    <location>
        <begin position="235"/>
        <end position="527"/>
    </location>
</feature>
<organism evidence="2 3">
    <name type="scientific">Agaricus bisporus var. burnettii (strain JB137-S8 / ATCC MYA-4627 / FGSC 10392)</name>
    <name type="common">White button mushroom</name>
    <dbReference type="NCBI Taxonomy" id="597362"/>
    <lineage>
        <taxon>Eukaryota</taxon>
        <taxon>Fungi</taxon>
        <taxon>Dikarya</taxon>
        <taxon>Basidiomycota</taxon>
        <taxon>Agaricomycotina</taxon>
        <taxon>Agaricomycetes</taxon>
        <taxon>Agaricomycetidae</taxon>
        <taxon>Agaricales</taxon>
        <taxon>Agaricineae</taxon>
        <taxon>Agaricaceae</taxon>
        <taxon>Agaricus</taxon>
    </lineage>
</organism>
<accession>K5WQK1</accession>
<dbReference type="eggNOG" id="KOG2458">
    <property type="taxonomic scope" value="Eukaryota"/>
</dbReference>
<dbReference type="InterPro" id="IPR051091">
    <property type="entry name" value="O-Glucosyltr/Glycosyltrsf_90"/>
</dbReference>
<dbReference type="GeneID" id="18829491"/>
<dbReference type="OMA" id="AYPEWWI"/>
<gene>
    <name evidence="2" type="ORF">AGABI1DRAFT_43251</name>
</gene>
<evidence type="ECO:0000313" key="2">
    <source>
        <dbReference type="EMBL" id="EKM77596.1"/>
    </source>
</evidence>
<keyword evidence="3" id="KW-1185">Reference proteome</keyword>
<proteinExistence type="predicted"/>
<dbReference type="KEGG" id="abp:AGABI1DRAFT43251"/>
<dbReference type="AlphaFoldDB" id="K5WQK1"/>
<dbReference type="Proteomes" id="UP000008493">
    <property type="component" value="Unassembled WGS sequence"/>
</dbReference>
<evidence type="ECO:0000313" key="3">
    <source>
        <dbReference type="Proteomes" id="UP000008493"/>
    </source>
</evidence>
<dbReference type="PANTHER" id="PTHR12203">
    <property type="entry name" value="KDEL LYS-ASP-GLU-LEU CONTAINING - RELATED"/>
    <property type="match status" value="1"/>
</dbReference>
<dbReference type="InParanoid" id="K5WQK1"/>
<dbReference type="HOGENOM" id="CLU_005027_3_2_1"/>
<sequence length="535" mass="61895">MGLSRKYILPFLAALLVFTGISIIYSQPSLLRHAGQSITEDSKCFRPASYDHIDLIGPADSITLEKPVTLHDCRDDGLLWVSSTASHPIHDLIADAANKWLIKNNVASRNLREAVGEYRRRYGRLPPKGFDKWWEYVQEHNVQLPDEYDQIWHDIEPFWGFDPVELRRLQLEQEAKPDSITIGKGENAPITILNETLRSSHLRRVLKDILPLLKPIEEQIPPFRAVISPHDNPSRLFDYDLKQAALRAAKSNKCEYGNLPPPPGKVMVPRFSFCASALHYDIRMPSLLSWMEEIHPAEFNPEWDNRTDDRLVWRGTNTGMRNTAETKWRETQRPRTVDFANDMEGEVNVLFPPAGRDDPVGEGRNVSKSKINPAVFDIAFAGEPLQCEKDYCGEIAKMYDWRKYQNTRGASVYKYVLDIDGNGWSSRFQRLMISNALIFKATIYPEWFLDRIQPWVHYVPVQVDLSDLHDALLFFRGDLYGEGSHHELARKIAHEGREWAKRFWRKEDMTAYAFRLMLEYARVMSPERDSMSFSV</sequence>
<dbReference type="InterPro" id="IPR006598">
    <property type="entry name" value="CAP10"/>
</dbReference>
<dbReference type="EMBL" id="JH971395">
    <property type="protein sequence ID" value="EKM77596.1"/>
    <property type="molecule type" value="Genomic_DNA"/>
</dbReference>
<dbReference type="RefSeq" id="XP_007331703.1">
    <property type="nucleotide sequence ID" value="XM_007331641.1"/>
</dbReference>
<dbReference type="SMART" id="SM00672">
    <property type="entry name" value="CAP10"/>
    <property type="match status" value="1"/>
</dbReference>
<dbReference type="OrthoDB" id="541052at2759"/>
<evidence type="ECO:0000259" key="1">
    <source>
        <dbReference type="SMART" id="SM00672"/>
    </source>
</evidence>
<dbReference type="PANTHER" id="PTHR12203:SF118">
    <property type="entry name" value="BETA-1,2-XYLOSYLTRANSFERASE 1"/>
    <property type="match status" value="1"/>
</dbReference>